<comment type="caution">
    <text evidence="1">The sequence shown here is derived from an EMBL/GenBank/DDBJ whole genome shotgun (WGS) entry which is preliminary data.</text>
</comment>
<sequence>MADLIREMENKYIESKKEEFKKAGGTMSHVVELAMRSAYSTAAIVFRTLGRHEGDESRKKRIVEALGLIEEESEA</sequence>
<protein>
    <submittedName>
        <fullName evidence="1">Uncharacterized protein</fullName>
    </submittedName>
</protein>
<accession>X0WU15</accession>
<proteinExistence type="predicted"/>
<name>X0WU15_9ZZZZ</name>
<gene>
    <name evidence="1" type="ORF">S01H1_48453</name>
</gene>
<reference evidence="1" key="1">
    <citation type="journal article" date="2014" name="Front. Microbiol.">
        <title>High frequency of phylogenetically diverse reductive dehalogenase-homologous genes in deep subseafloor sedimentary metagenomes.</title>
        <authorList>
            <person name="Kawai M."/>
            <person name="Futagami T."/>
            <person name="Toyoda A."/>
            <person name="Takaki Y."/>
            <person name="Nishi S."/>
            <person name="Hori S."/>
            <person name="Arai W."/>
            <person name="Tsubouchi T."/>
            <person name="Morono Y."/>
            <person name="Uchiyama I."/>
            <person name="Ito T."/>
            <person name="Fujiyama A."/>
            <person name="Inagaki F."/>
            <person name="Takami H."/>
        </authorList>
    </citation>
    <scope>NUCLEOTIDE SEQUENCE</scope>
    <source>
        <strain evidence="1">Expedition CK06-06</strain>
    </source>
</reference>
<evidence type="ECO:0000313" key="1">
    <source>
        <dbReference type="EMBL" id="GAG27953.1"/>
    </source>
</evidence>
<dbReference type="EMBL" id="BARS01031115">
    <property type="protein sequence ID" value="GAG27953.1"/>
    <property type="molecule type" value="Genomic_DNA"/>
</dbReference>
<dbReference type="AlphaFoldDB" id="X0WU15"/>
<organism evidence="1">
    <name type="scientific">marine sediment metagenome</name>
    <dbReference type="NCBI Taxonomy" id="412755"/>
    <lineage>
        <taxon>unclassified sequences</taxon>
        <taxon>metagenomes</taxon>
        <taxon>ecological metagenomes</taxon>
    </lineage>
</organism>